<accession>A0A6A6JHX8</accession>
<feature type="compositionally biased region" description="Basic residues" evidence="1">
    <location>
        <begin position="349"/>
        <end position="360"/>
    </location>
</feature>
<feature type="compositionally biased region" description="Low complexity" evidence="1">
    <location>
        <begin position="125"/>
        <end position="134"/>
    </location>
</feature>
<dbReference type="EMBL" id="ML986500">
    <property type="protein sequence ID" value="KAF2274859.1"/>
    <property type="molecule type" value="Genomic_DNA"/>
</dbReference>
<feature type="region of interest" description="Disordered" evidence="1">
    <location>
        <begin position="218"/>
        <end position="245"/>
    </location>
</feature>
<feature type="compositionally biased region" description="Polar residues" evidence="1">
    <location>
        <begin position="44"/>
        <end position="53"/>
    </location>
</feature>
<keyword evidence="3" id="KW-1185">Reference proteome</keyword>
<feature type="compositionally biased region" description="Basic and acidic residues" evidence="1">
    <location>
        <begin position="220"/>
        <end position="237"/>
    </location>
</feature>
<evidence type="ECO:0000313" key="2">
    <source>
        <dbReference type="EMBL" id="KAF2274859.1"/>
    </source>
</evidence>
<dbReference type="AlphaFoldDB" id="A0A6A6JHX8"/>
<feature type="compositionally biased region" description="Acidic residues" evidence="1">
    <location>
        <begin position="304"/>
        <end position="317"/>
    </location>
</feature>
<evidence type="ECO:0000256" key="1">
    <source>
        <dbReference type="SAM" id="MobiDB-lite"/>
    </source>
</evidence>
<reference evidence="2" key="1">
    <citation type="journal article" date="2020" name="Stud. Mycol.">
        <title>101 Dothideomycetes genomes: a test case for predicting lifestyles and emergence of pathogens.</title>
        <authorList>
            <person name="Haridas S."/>
            <person name="Albert R."/>
            <person name="Binder M."/>
            <person name="Bloem J."/>
            <person name="Labutti K."/>
            <person name="Salamov A."/>
            <person name="Andreopoulos B."/>
            <person name="Baker S."/>
            <person name="Barry K."/>
            <person name="Bills G."/>
            <person name="Bluhm B."/>
            <person name="Cannon C."/>
            <person name="Castanera R."/>
            <person name="Culley D."/>
            <person name="Daum C."/>
            <person name="Ezra D."/>
            <person name="Gonzalez J."/>
            <person name="Henrissat B."/>
            <person name="Kuo A."/>
            <person name="Liang C."/>
            <person name="Lipzen A."/>
            <person name="Lutzoni F."/>
            <person name="Magnuson J."/>
            <person name="Mondo S."/>
            <person name="Nolan M."/>
            <person name="Ohm R."/>
            <person name="Pangilinan J."/>
            <person name="Park H.-J."/>
            <person name="Ramirez L."/>
            <person name="Alfaro M."/>
            <person name="Sun H."/>
            <person name="Tritt A."/>
            <person name="Yoshinaga Y."/>
            <person name="Zwiers L.-H."/>
            <person name="Turgeon B."/>
            <person name="Goodwin S."/>
            <person name="Spatafora J."/>
            <person name="Crous P."/>
            <person name="Grigoriev I."/>
        </authorList>
    </citation>
    <scope>NUCLEOTIDE SEQUENCE</scope>
    <source>
        <strain evidence="2">CBS 379.55</strain>
    </source>
</reference>
<feature type="compositionally biased region" description="Basic residues" evidence="1">
    <location>
        <begin position="112"/>
        <end position="124"/>
    </location>
</feature>
<proteinExistence type="predicted"/>
<dbReference type="Proteomes" id="UP000800097">
    <property type="component" value="Unassembled WGS sequence"/>
</dbReference>
<protein>
    <submittedName>
        <fullName evidence="2">Uncharacterized protein</fullName>
    </submittedName>
</protein>
<gene>
    <name evidence="2" type="ORF">EI97DRAFT_434768</name>
</gene>
<name>A0A6A6JHX8_WESOR</name>
<dbReference type="GeneID" id="54551887"/>
<dbReference type="RefSeq" id="XP_033652398.1">
    <property type="nucleotide sequence ID" value="XM_033798712.1"/>
</dbReference>
<feature type="compositionally biased region" description="Low complexity" evidence="1">
    <location>
        <begin position="87"/>
        <end position="98"/>
    </location>
</feature>
<dbReference type="OrthoDB" id="5366332at2759"/>
<feature type="compositionally biased region" description="Basic and acidic residues" evidence="1">
    <location>
        <begin position="331"/>
        <end position="348"/>
    </location>
</feature>
<sequence length="360" mass="40447">MNRMDSGFSMTVTDQQHLKTTIKRGEEEEEEDNHNRPTPDAISSPPTRSNGKNPQEPQQEPPIPPSTPDQLLSSNFPLITSKHIEPTSRSPKSTPTTPRRAHKPSHSISSRSHSHSHAHSKSKSKSLPSSSSGDVRSRPSSHRTSCTLVDPSRPTRQHRINSLSAQSASQDVDDVLALHFRSYALFHPPPPQTMTQTEAQRASPLFYEELCVGGTCGRQEGPKSLDENHHTSSRMEKIPPPTTTHFLLPSTRRKQYERIRRAHSGLRGLLRRVVPCAMGPAPVAFYEGGRESEAGSVRRFRMDVDEEEEGEEEEEGFDFEKGSKGGVQERGSLERKEKDMGTREEERVRRKGSRWGRLSR</sequence>
<feature type="region of interest" description="Disordered" evidence="1">
    <location>
        <begin position="1"/>
        <end position="168"/>
    </location>
</feature>
<feature type="compositionally biased region" description="Polar residues" evidence="1">
    <location>
        <begin position="8"/>
        <end position="19"/>
    </location>
</feature>
<feature type="compositionally biased region" description="Polar residues" evidence="1">
    <location>
        <begin position="68"/>
        <end position="78"/>
    </location>
</feature>
<organism evidence="2 3">
    <name type="scientific">Westerdykella ornata</name>
    <dbReference type="NCBI Taxonomy" id="318751"/>
    <lineage>
        <taxon>Eukaryota</taxon>
        <taxon>Fungi</taxon>
        <taxon>Dikarya</taxon>
        <taxon>Ascomycota</taxon>
        <taxon>Pezizomycotina</taxon>
        <taxon>Dothideomycetes</taxon>
        <taxon>Pleosporomycetidae</taxon>
        <taxon>Pleosporales</taxon>
        <taxon>Sporormiaceae</taxon>
        <taxon>Westerdykella</taxon>
    </lineage>
</organism>
<evidence type="ECO:0000313" key="3">
    <source>
        <dbReference type="Proteomes" id="UP000800097"/>
    </source>
</evidence>
<feature type="region of interest" description="Disordered" evidence="1">
    <location>
        <begin position="292"/>
        <end position="360"/>
    </location>
</feature>